<name>A0A096ASM9_9BACT</name>
<dbReference type="Gene3D" id="3.40.50.300">
    <property type="entry name" value="P-loop containing nucleotide triphosphate hydrolases"/>
    <property type="match status" value="1"/>
</dbReference>
<organism evidence="1 2">
    <name type="scientific">Prevotella melaninogenica DNF00666</name>
    <dbReference type="NCBI Taxonomy" id="1401073"/>
    <lineage>
        <taxon>Bacteria</taxon>
        <taxon>Pseudomonadati</taxon>
        <taxon>Bacteroidota</taxon>
        <taxon>Bacteroidia</taxon>
        <taxon>Bacteroidales</taxon>
        <taxon>Prevotellaceae</taxon>
        <taxon>Prevotella</taxon>
    </lineage>
</organism>
<dbReference type="AlphaFoldDB" id="A0A096ASM9"/>
<comment type="caution">
    <text evidence="1">The sequence shown here is derived from an EMBL/GenBank/DDBJ whole genome shotgun (WGS) entry which is preliminary data.</text>
</comment>
<gene>
    <name evidence="1" type="ORF">HMPREF0661_05380</name>
</gene>
<sequence>MMDTTDYENIWQKSLIHVTDEFTLPPVVLQAGEAIIGTLGNFSVSTGKAKAKKTFNVSAIVAAALVNGQVLEYQASFPESKRTILYFDTEQSPYHCQLVMQRILKLAKLPIDKEPQNLKFSHLRAISDPNERREIIRYAIYHTPNVGLVVIDGIRDLMLDINNSTEATKLVGDLMQWTSEQNIHIQTVLHLNKGDDNARGHIGTELNNKAETVLQITKDNTMPERSIVAPSIIRSKPFEKFAFRLKEGEDEICIPQLDFSYSDNERKSHRFSYQELSTNEHRKALEPVFSTSEILPYSKLIVALKEAYAKIVGLSYGQTKLKELLQFLLNKGIVVKEERGKYRLCHNNSPLNIMLRQHRN</sequence>
<evidence type="ECO:0000313" key="1">
    <source>
        <dbReference type="EMBL" id="KGF49745.1"/>
    </source>
</evidence>
<dbReference type="EMBL" id="JRNS01000287">
    <property type="protein sequence ID" value="KGF49745.1"/>
    <property type="molecule type" value="Genomic_DNA"/>
</dbReference>
<dbReference type="InterPro" id="IPR027417">
    <property type="entry name" value="P-loop_NTPase"/>
</dbReference>
<dbReference type="Pfam" id="PF13481">
    <property type="entry name" value="AAA_25"/>
    <property type="match status" value="1"/>
</dbReference>
<dbReference type="RefSeq" id="WP_036864089.1">
    <property type="nucleotide sequence ID" value="NZ_JRNS01000287.1"/>
</dbReference>
<reference evidence="1 2" key="1">
    <citation type="submission" date="2014-07" db="EMBL/GenBank/DDBJ databases">
        <authorList>
            <person name="McCorrison J."/>
            <person name="Sanka R."/>
            <person name="Torralba M."/>
            <person name="Gillis M."/>
            <person name="Haft D.H."/>
            <person name="Methe B."/>
            <person name="Sutton G."/>
            <person name="Nelson K.E."/>
        </authorList>
    </citation>
    <scope>NUCLEOTIDE SEQUENCE [LARGE SCALE GENOMIC DNA]</scope>
    <source>
        <strain evidence="1 2">DNF00666</strain>
    </source>
</reference>
<dbReference type="Proteomes" id="UP000029578">
    <property type="component" value="Unassembled WGS sequence"/>
</dbReference>
<dbReference type="SUPFAM" id="SSF52540">
    <property type="entry name" value="P-loop containing nucleoside triphosphate hydrolases"/>
    <property type="match status" value="1"/>
</dbReference>
<evidence type="ECO:0000313" key="2">
    <source>
        <dbReference type="Proteomes" id="UP000029578"/>
    </source>
</evidence>
<accession>A0A096ASM9</accession>
<proteinExistence type="predicted"/>
<protein>
    <submittedName>
        <fullName evidence="1">Mobilization protein</fullName>
    </submittedName>
</protein>